<accession>A0AAN8FCQ7</accession>
<sequence length="301" mass="34210">MPEDAADTTTSQGSSSNGPTEDERCSGQEPAPPETPAKGMIPQRYPMDCPLNRDQISLRLTMESPSGPLAQLGLYPHSKTARRRLFHDILDTVERQHRSEHCDVALVKPEEVIDLTGDDMPTTSREQLSDETTVQPATKRRRKNEGAWAFNDHLHGGFCRHMQHSPQWRYVMGRHGMVTECYPAPRCGCPYHCSNLRPFRWSPHRSAGDRLPRAEQSPAEEPQAPPPTDFNRVPNELPLNEQFPFRVRYACQEAGCRSSLDQKNLMQHVEYHRYSISYCQASIGAPNGYPIILRSYLMDIQ</sequence>
<feature type="region of interest" description="Disordered" evidence="1">
    <location>
        <begin position="1"/>
        <end position="45"/>
    </location>
</feature>
<protein>
    <submittedName>
        <fullName evidence="2">Uncharacterized protein</fullName>
    </submittedName>
</protein>
<keyword evidence="3" id="KW-1185">Reference proteome</keyword>
<feature type="compositionally biased region" description="Polar residues" evidence="1">
    <location>
        <begin position="121"/>
        <end position="136"/>
    </location>
</feature>
<feature type="region of interest" description="Disordered" evidence="1">
    <location>
        <begin position="204"/>
        <end position="235"/>
    </location>
</feature>
<proteinExistence type="predicted"/>
<reference evidence="2 3" key="1">
    <citation type="submission" date="2019-10" db="EMBL/GenBank/DDBJ databases">
        <title>Assembly and Annotation for the nematode Trichostrongylus colubriformis.</title>
        <authorList>
            <person name="Martin J."/>
        </authorList>
    </citation>
    <scope>NUCLEOTIDE SEQUENCE [LARGE SCALE GENOMIC DNA]</scope>
    <source>
        <strain evidence="2">G859</strain>
        <tissue evidence="2">Whole worm</tissue>
    </source>
</reference>
<feature type="compositionally biased region" description="Polar residues" evidence="1">
    <location>
        <begin position="7"/>
        <end position="19"/>
    </location>
</feature>
<comment type="caution">
    <text evidence="2">The sequence shown here is derived from an EMBL/GenBank/DDBJ whole genome shotgun (WGS) entry which is preliminary data.</text>
</comment>
<evidence type="ECO:0000313" key="2">
    <source>
        <dbReference type="EMBL" id="KAK5969073.1"/>
    </source>
</evidence>
<feature type="region of interest" description="Disordered" evidence="1">
    <location>
        <begin position="115"/>
        <end position="142"/>
    </location>
</feature>
<gene>
    <name evidence="2" type="ORF">GCK32_010918</name>
</gene>
<evidence type="ECO:0000256" key="1">
    <source>
        <dbReference type="SAM" id="MobiDB-lite"/>
    </source>
</evidence>
<organism evidence="2 3">
    <name type="scientific">Trichostrongylus colubriformis</name>
    <name type="common">Black scour worm</name>
    <dbReference type="NCBI Taxonomy" id="6319"/>
    <lineage>
        <taxon>Eukaryota</taxon>
        <taxon>Metazoa</taxon>
        <taxon>Ecdysozoa</taxon>
        <taxon>Nematoda</taxon>
        <taxon>Chromadorea</taxon>
        <taxon>Rhabditida</taxon>
        <taxon>Rhabditina</taxon>
        <taxon>Rhabditomorpha</taxon>
        <taxon>Strongyloidea</taxon>
        <taxon>Trichostrongylidae</taxon>
        <taxon>Trichostrongylus</taxon>
    </lineage>
</organism>
<dbReference type="EMBL" id="WIXE01020635">
    <property type="protein sequence ID" value="KAK5969073.1"/>
    <property type="molecule type" value="Genomic_DNA"/>
</dbReference>
<dbReference type="Proteomes" id="UP001331761">
    <property type="component" value="Unassembled WGS sequence"/>
</dbReference>
<evidence type="ECO:0000313" key="3">
    <source>
        <dbReference type="Proteomes" id="UP001331761"/>
    </source>
</evidence>
<dbReference type="AlphaFoldDB" id="A0AAN8FCQ7"/>
<name>A0AAN8FCQ7_TRICO</name>